<dbReference type="KEGG" id="mela:C6568_00815"/>
<dbReference type="Gene3D" id="2.60.40.10">
    <property type="entry name" value="Immunoglobulins"/>
    <property type="match status" value="1"/>
</dbReference>
<organism evidence="5 6">
    <name type="scientific">Melaminivora suipulveris</name>
    <dbReference type="NCBI Taxonomy" id="2109913"/>
    <lineage>
        <taxon>Bacteria</taxon>
        <taxon>Pseudomonadati</taxon>
        <taxon>Pseudomonadota</taxon>
        <taxon>Betaproteobacteria</taxon>
        <taxon>Burkholderiales</taxon>
        <taxon>Comamonadaceae</taxon>
        <taxon>Melaminivora</taxon>
    </lineage>
</organism>
<keyword evidence="2" id="KW-0378">Hydrolase</keyword>
<dbReference type="EMBL" id="CP027667">
    <property type="protein sequence ID" value="AVO47958.1"/>
    <property type="molecule type" value="Genomic_DNA"/>
</dbReference>
<dbReference type="Pfam" id="PF02922">
    <property type="entry name" value="CBM_48"/>
    <property type="match status" value="1"/>
</dbReference>
<proteinExistence type="inferred from homology"/>
<dbReference type="AlphaFoldDB" id="A0A2R3Q845"/>
<dbReference type="Pfam" id="PF00128">
    <property type="entry name" value="Alpha-amylase"/>
    <property type="match status" value="1"/>
</dbReference>
<dbReference type="InterPro" id="IPR013783">
    <property type="entry name" value="Ig-like_fold"/>
</dbReference>
<dbReference type="InterPro" id="IPR014756">
    <property type="entry name" value="Ig_E-set"/>
</dbReference>
<gene>
    <name evidence="5" type="primary">glgX</name>
    <name evidence="5" type="ORF">C6568_00815</name>
</gene>
<dbReference type="Gene3D" id="3.20.20.80">
    <property type="entry name" value="Glycosidases"/>
    <property type="match status" value="1"/>
</dbReference>
<dbReference type="PANTHER" id="PTHR43002">
    <property type="entry name" value="GLYCOGEN DEBRANCHING ENZYME"/>
    <property type="match status" value="1"/>
</dbReference>
<sequence length="725" mass="79600">MRADVAHIPALVAPRPRRLHPHVTHGRAWPLGATVEHGGVNFAVYSSVATRVEVCLYDEHDRERARIALPGCTHGVWHGHVRGLKAGQRYGLRVQGPYDPEQGLRCNPAKLLLDPCALALDRPVRGNAGQFGYELGQDDEDAQVSSVDNGPHAPKCRVAQTRFDWQGDAPPRVPPEDTVLYEVHVKGFTRSMPGVPEELRGTYAGLAHGAAIAHLKTLGVTSVELLPVQAFIDDQYLVDRGLVNYWGYNTVAFFAPEPRYCVGGDGGVDEFKAMVRALHRAGLEVILDVVYNHTGEGNHLGPTLSLKGIDNPGYYRLAQERRHYVDFGGVGNTVDASSPPALRLIADSLRYWVTEMHVDGFRFDLASALGRDEAGAYTVRAQFFAALHQDPVLSRVKLIAEPWDLGPYGYQVGHFPVGWQEWNGRYRDAVRDYWRSSDGSLPQLAAALCGSRDLYEPSGRPPTASVNLVTVHDGFTLADLVSYEAKRNEANGEDNRDGIDDNRSWNCGAEGPTQEAAILALRARQVRNLLTTLLLSHGTPLLLGGDEFGRTQHGNNNGYCQDSALTWHDWTLAGSGAGRALQSYVQALLSLRRALPVVRPAHWPHEHDERAQCAAVRWFSVWGLPMSVQEWDDPLVRCVCAVMQARSGQSLMLLFNATPNEATFTLPQQDGTPGCWHLRIDTREAQVLAPDAARRVAAGEQVSLLAHSMVVLTGQALARSSESQA</sequence>
<feature type="domain" description="Glycosyl hydrolase family 13 catalytic" evidence="4">
    <location>
        <begin position="182"/>
        <end position="592"/>
    </location>
</feature>
<name>A0A2R3Q845_9BURK</name>
<keyword evidence="6" id="KW-1185">Reference proteome</keyword>
<dbReference type="Gene3D" id="2.60.40.1180">
    <property type="entry name" value="Golgi alpha-mannosidase II"/>
    <property type="match status" value="1"/>
</dbReference>
<dbReference type="GO" id="GO:0004135">
    <property type="term" value="F:amylo-alpha-1,6-glucosidase activity"/>
    <property type="evidence" value="ECO:0007669"/>
    <property type="project" value="InterPro"/>
</dbReference>
<protein>
    <submittedName>
        <fullName evidence="5">Glycogen debranching enzyme GlgX</fullName>
    </submittedName>
</protein>
<dbReference type="GO" id="GO:0005980">
    <property type="term" value="P:glycogen catabolic process"/>
    <property type="evidence" value="ECO:0007669"/>
    <property type="project" value="InterPro"/>
</dbReference>
<dbReference type="NCBIfam" id="TIGR02100">
    <property type="entry name" value="glgX_debranch"/>
    <property type="match status" value="1"/>
</dbReference>
<dbReference type="SUPFAM" id="SSF51445">
    <property type="entry name" value="(Trans)glycosidases"/>
    <property type="match status" value="1"/>
</dbReference>
<dbReference type="OrthoDB" id="9800174at2"/>
<dbReference type="SMART" id="SM00642">
    <property type="entry name" value="Aamy"/>
    <property type="match status" value="1"/>
</dbReference>
<evidence type="ECO:0000313" key="6">
    <source>
        <dbReference type="Proteomes" id="UP000237925"/>
    </source>
</evidence>
<evidence type="ECO:0000256" key="2">
    <source>
        <dbReference type="ARBA" id="ARBA00022801"/>
    </source>
</evidence>
<reference evidence="5 6" key="1">
    <citation type="submission" date="2018-03" db="EMBL/GenBank/DDBJ databases">
        <title>Genome sequencing of Melaminivora sp.</title>
        <authorList>
            <person name="Kim S.-J."/>
            <person name="Heo J."/>
            <person name="Ahn J.-H."/>
            <person name="Kwon S.-W."/>
        </authorList>
    </citation>
    <scope>NUCLEOTIDE SEQUENCE [LARGE SCALE GENOMIC DNA]</scope>
    <source>
        <strain evidence="5 6">SC2-9</strain>
    </source>
</reference>
<keyword evidence="3" id="KW-0326">Glycosidase</keyword>
<dbReference type="InterPro" id="IPR011837">
    <property type="entry name" value="Glycogen_debranch_GlgX"/>
</dbReference>
<evidence type="ECO:0000256" key="1">
    <source>
        <dbReference type="ARBA" id="ARBA00008061"/>
    </source>
</evidence>
<dbReference type="InterPro" id="IPR017853">
    <property type="entry name" value="GH"/>
</dbReference>
<dbReference type="InterPro" id="IPR044505">
    <property type="entry name" value="GlgX_Isoamylase_N_E_set"/>
</dbReference>
<evidence type="ECO:0000256" key="3">
    <source>
        <dbReference type="ARBA" id="ARBA00023295"/>
    </source>
</evidence>
<evidence type="ECO:0000313" key="5">
    <source>
        <dbReference type="EMBL" id="AVO47958.1"/>
    </source>
</evidence>
<dbReference type="Proteomes" id="UP000237925">
    <property type="component" value="Chromosome"/>
</dbReference>
<evidence type="ECO:0000259" key="4">
    <source>
        <dbReference type="SMART" id="SM00642"/>
    </source>
</evidence>
<dbReference type="InterPro" id="IPR013780">
    <property type="entry name" value="Glyco_hydro_b"/>
</dbReference>
<dbReference type="CDD" id="cd11326">
    <property type="entry name" value="AmyAc_Glg_debranch"/>
    <property type="match status" value="1"/>
</dbReference>
<dbReference type="InterPro" id="IPR006047">
    <property type="entry name" value="GH13_cat_dom"/>
</dbReference>
<dbReference type="InterPro" id="IPR004193">
    <property type="entry name" value="Glyco_hydro_13_N"/>
</dbReference>
<dbReference type="CDD" id="cd02856">
    <property type="entry name" value="E_set_GDE_Isoamylase_N"/>
    <property type="match status" value="1"/>
</dbReference>
<dbReference type="RefSeq" id="WP_106682441.1">
    <property type="nucleotide sequence ID" value="NZ_CP027667.1"/>
</dbReference>
<accession>A0A2R3Q845</accession>
<dbReference type="SUPFAM" id="SSF81296">
    <property type="entry name" value="E set domains"/>
    <property type="match status" value="1"/>
</dbReference>
<comment type="similarity">
    <text evidence="1">Belongs to the glycosyl hydrolase 13 family.</text>
</comment>
<dbReference type="SUPFAM" id="SSF51011">
    <property type="entry name" value="Glycosyl hydrolase domain"/>
    <property type="match status" value="1"/>
</dbReference>